<accession>A0A8J3K321</accession>
<comment type="caution">
    <text evidence="1">The sequence shown here is derived from an EMBL/GenBank/DDBJ whole genome shotgun (WGS) entry which is preliminary data.</text>
</comment>
<name>A0A8J3K321_9ACTN</name>
<proteinExistence type="predicted"/>
<evidence type="ECO:0000313" key="2">
    <source>
        <dbReference type="Proteomes" id="UP000619293"/>
    </source>
</evidence>
<evidence type="ECO:0000313" key="1">
    <source>
        <dbReference type="EMBL" id="GIF93074.1"/>
    </source>
</evidence>
<gene>
    <name evidence="1" type="ORF">Cch02nite_65180</name>
</gene>
<keyword evidence="2" id="KW-1185">Reference proteome</keyword>
<organism evidence="1 2">
    <name type="scientific">Catellatospora chokoriensis</name>
    <dbReference type="NCBI Taxonomy" id="310353"/>
    <lineage>
        <taxon>Bacteria</taxon>
        <taxon>Bacillati</taxon>
        <taxon>Actinomycetota</taxon>
        <taxon>Actinomycetes</taxon>
        <taxon>Micromonosporales</taxon>
        <taxon>Micromonosporaceae</taxon>
        <taxon>Catellatospora</taxon>
    </lineage>
</organism>
<protein>
    <submittedName>
        <fullName evidence="1">Uncharacterized protein</fullName>
    </submittedName>
</protein>
<dbReference type="EMBL" id="BONG01000055">
    <property type="protein sequence ID" value="GIF93074.1"/>
    <property type="molecule type" value="Genomic_DNA"/>
</dbReference>
<dbReference type="Proteomes" id="UP000619293">
    <property type="component" value="Unassembled WGS sequence"/>
</dbReference>
<sequence length="57" mass="5895">MIVVDSALITAAAMDSLDLPEVSTPIPPARALLNTAQLSSADRGKIAHANAERLLAL</sequence>
<reference evidence="1 2" key="1">
    <citation type="submission" date="2021-01" db="EMBL/GenBank/DDBJ databases">
        <title>Whole genome shotgun sequence of Catellatospora chokoriensis NBRC 107358.</title>
        <authorList>
            <person name="Komaki H."/>
            <person name="Tamura T."/>
        </authorList>
    </citation>
    <scope>NUCLEOTIDE SEQUENCE [LARGE SCALE GENOMIC DNA]</scope>
    <source>
        <strain evidence="1 2">NBRC 107358</strain>
    </source>
</reference>
<dbReference type="RefSeq" id="WP_191842659.1">
    <property type="nucleotide sequence ID" value="NZ_BAAALB010000027.1"/>
</dbReference>
<dbReference type="AlphaFoldDB" id="A0A8J3K321"/>